<dbReference type="Pfam" id="PF00439">
    <property type="entry name" value="Bromodomain"/>
    <property type="match status" value="1"/>
</dbReference>
<dbReference type="PANTHER" id="PTHR22881:SF27">
    <property type="entry name" value="BROMODOMAIN CONTAINING 7_9"/>
    <property type="match status" value="1"/>
</dbReference>
<keyword evidence="1 2" id="KW-0103">Bromodomain</keyword>
<dbReference type="Gene3D" id="1.20.920.10">
    <property type="entry name" value="Bromodomain-like"/>
    <property type="match status" value="1"/>
</dbReference>
<reference evidence="4" key="1">
    <citation type="submission" date="2019-03" db="EMBL/GenBank/DDBJ databases">
        <authorList>
            <person name="Mank J."/>
            <person name="Almeida P."/>
        </authorList>
    </citation>
    <scope>NUCLEOTIDE SEQUENCE</scope>
    <source>
        <strain evidence="4">78183</strain>
    </source>
</reference>
<gene>
    <name evidence="4" type="ORF">SVIM_LOCUS181367</name>
</gene>
<evidence type="ECO:0000313" key="4">
    <source>
        <dbReference type="EMBL" id="VFU36262.1"/>
    </source>
</evidence>
<dbReference type="SUPFAM" id="SSF47370">
    <property type="entry name" value="Bromodomain"/>
    <property type="match status" value="1"/>
</dbReference>
<dbReference type="PRINTS" id="PR00503">
    <property type="entry name" value="BROMODOMAIN"/>
</dbReference>
<dbReference type="InterPro" id="IPR051831">
    <property type="entry name" value="Bromodomain_contain_prot"/>
</dbReference>
<dbReference type="PROSITE" id="PS50014">
    <property type="entry name" value="BROMODOMAIN_2"/>
    <property type="match status" value="1"/>
</dbReference>
<feature type="domain" description="Bromo" evidence="3">
    <location>
        <begin position="13"/>
        <end position="54"/>
    </location>
</feature>
<organism evidence="4">
    <name type="scientific">Salix viminalis</name>
    <name type="common">Common osier</name>
    <name type="synonym">Basket willow</name>
    <dbReference type="NCBI Taxonomy" id="40686"/>
    <lineage>
        <taxon>Eukaryota</taxon>
        <taxon>Viridiplantae</taxon>
        <taxon>Streptophyta</taxon>
        <taxon>Embryophyta</taxon>
        <taxon>Tracheophyta</taxon>
        <taxon>Spermatophyta</taxon>
        <taxon>Magnoliopsida</taxon>
        <taxon>eudicotyledons</taxon>
        <taxon>Gunneridae</taxon>
        <taxon>Pentapetalae</taxon>
        <taxon>rosids</taxon>
        <taxon>fabids</taxon>
        <taxon>Malpighiales</taxon>
        <taxon>Salicaceae</taxon>
        <taxon>Saliceae</taxon>
        <taxon>Salix</taxon>
    </lineage>
</organism>
<sequence>MLMRLRKDTYGVFSETVDLDELPDYLDVIEHPMDFGTVVKKKLSNGAYGSLELFEVGSILKGKHIKKHLALDENRRNTYKQFHPSAGGRVFGIEFPLYFTMIKLTMVVTHAPCPCAWFGVASQTTQPGFKPHNGGLGICASRE</sequence>
<evidence type="ECO:0000259" key="3">
    <source>
        <dbReference type="PROSITE" id="PS50014"/>
    </source>
</evidence>
<accession>A0A6N2L5K9</accession>
<dbReference type="InterPro" id="IPR036427">
    <property type="entry name" value="Bromodomain-like_sf"/>
</dbReference>
<dbReference type="InterPro" id="IPR001487">
    <property type="entry name" value="Bromodomain"/>
</dbReference>
<name>A0A6N2L5K9_SALVM</name>
<evidence type="ECO:0000256" key="2">
    <source>
        <dbReference type="PROSITE-ProRule" id="PRU00035"/>
    </source>
</evidence>
<dbReference type="PANTHER" id="PTHR22881">
    <property type="entry name" value="BROMODOMAIN CONTAINING PROTEIN"/>
    <property type="match status" value="1"/>
</dbReference>
<proteinExistence type="predicted"/>
<dbReference type="EMBL" id="CAADRP010001112">
    <property type="protein sequence ID" value="VFU36262.1"/>
    <property type="molecule type" value="Genomic_DNA"/>
</dbReference>
<evidence type="ECO:0000256" key="1">
    <source>
        <dbReference type="ARBA" id="ARBA00023117"/>
    </source>
</evidence>
<protein>
    <recommendedName>
        <fullName evidence="3">Bromo domain-containing protein</fullName>
    </recommendedName>
</protein>
<dbReference type="AlphaFoldDB" id="A0A6N2L5K9"/>